<keyword evidence="4" id="KW-0436">Ligase</keyword>
<feature type="domain" description="AMP-dependent synthetase/ligase" evidence="3">
    <location>
        <begin position="24"/>
        <end position="422"/>
    </location>
</feature>
<dbReference type="Pfam" id="PF23562">
    <property type="entry name" value="AMP-binding_C_3"/>
    <property type="match status" value="1"/>
</dbReference>
<dbReference type="GO" id="GO:0004467">
    <property type="term" value="F:long-chain fatty acid-CoA ligase activity"/>
    <property type="evidence" value="ECO:0007669"/>
    <property type="project" value="TreeGrafter"/>
</dbReference>
<evidence type="ECO:0000313" key="5">
    <source>
        <dbReference type="Proteomes" id="UP000279089"/>
    </source>
</evidence>
<dbReference type="Pfam" id="PF00501">
    <property type="entry name" value="AMP-binding"/>
    <property type="match status" value="1"/>
</dbReference>
<reference evidence="5" key="1">
    <citation type="submission" date="2018-11" db="EMBL/GenBank/DDBJ databases">
        <title>Chitinophaga lutea sp.nov., isolate from arsenic contaminated soil.</title>
        <authorList>
            <person name="Zong Y."/>
        </authorList>
    </citation>
    <scope>NUCLEOTIDE SEQUENCE [LARGE SCALE GENOMIC DNA]</scope>
    <source>
        <strain evidence="5">YLT18</strain>
    </source>
</reference>
<dbReference type="EMBL" id="RMBX01000007">
    <property type="protein sequence ID" value="RPD40623.1"/>
    <property type="molecule type" value="Genomic_DNA"/>
</dbReference>
<dbReference type="PROSITE" id="PS00455">
    <property type="entry name" value="AMP_BINDING"/>
    <property type="match status" value="1"/>
</dbReference>
<gene>
    <name evidence="4" type="ORF">EG028_15110</name>
</gene>
<dbReference type="InterPro" id="IPR042099">
    <property type="entry name" value="ANL_N_sf"/>
</dbReference>
<dbReference type="OrthoDB" id="9778383at2"/>
<protein>
    <submittedName>
        <fullName evidence="4">Long-chain fatty acid--CoA ligase</fullName>
    </submittedName>
</protein>
<dbReference type="GO" id="GO:0005524">
    <property type="term" value="F:ATP binding"/>
    <property type="evidence" value="ECO:0007669"/>
    <property type="project" value="UniProtKB-KW"/>
</dbReference>
<dbReference type="Proteomes" id="UP000279089">
    <property type="component" value="Unassembled WGS sequence"/>
</dbReference>
<evidence type="ECO:0000259" key="3">
    <source>
        <dbReference type="Pfam" id="PF00501"/>
    </source>
</evidence>
<comment type="caution">
    <text evidence="4">The sequence shown here is derived from an EMBL/GenBank/DDBJ whole genome shotgun (WGS) entry which is preliminary data.</text>
</comment>
<dbReference type="InterPro" id="IPR000873">
    <property type="entry name" value="AMP-dep_synth/lig_dom"/>
</dbReference>
<dbReference type="InterPro" id="IPR020845">
    <property type="entry name" value="AMP-binding_CS"/>
</dbReference>
<proteinExistence type="predicted"/>
<keyword evidence="1" id="KW-0547">Nucleotide-binding</keyword>
<dbReference type="Gene3D" id="3.40.50.12780">
    <property type="entry name" value="N-terminal domain of ligase-like"/>
    <property type="match status" value="2"/>
</dbReference>
<organism evidence="4 5">
    <name type="scientific">Chitinophaga barathri</name>
    <dbReference type="NCBI Taxonomy" id="1647451"/>
    <lineage>
        <taxon>Bacteria</taxon>
        <taxon>Pseudomonadati</taxon>
        <taxon>Bacteroidota</taxon>
        <taxon>Chitinophagia</taxon>
        <taxon>Chitinophagales</taxon>
        <taxon>Chitinophagaceae</taxon>
        <taxon>Chitinophaga</taxon>
    </lineage>
</organism>
<sequence length="593" mass="66330">MHQLTRLFDVIPHQLKNYSKQDMLAAKEQGAWKTYSTEDVASIIQRFSSGLLQLGIGGTALTPESQDKVAIISHNRPEWILADLACQQVGAVLVPIYPTISEPELVYVLNDAEARTLFVDNLDLYEKVQSQRDKLPALKEIYSFERIAGVKHWMDILAAASTTDVARIEAIKNTITADTLVTLIYTSGTTGTPKGVMLSHGNIMSNVEACAAYLPVNENARALSFLPLNHIFERMVTYVYLSAGVSVYYAENMESISDNLKEVKPNIFTTVPRLLEKVYEKIMARGLALTGVQRAIFFWAVELGKQYEVNKQQGPWYNLQLAIARRLVFSKWKEALGGQLECIVTGAAACQVRLLKIFTAAGISLLEGYGLTETSPVIAVNRKEEKDRMFGTVGPAISNVEVKLADDGEILVKGPNVTMGYYKNPKLTAETIQDGWFHTGDIGTLVQNKFLKITDRKKELFKTSGGKFVAPQPIENKFKESPYIEQIMVVGADRKFTGALIVPNFSNLKEWARSQNVPFPSKEEALRDPKVKALYKQAVDKYNQFFNHIEQVKKFELMPGEWTVGGGELTPTLKLKRKAIENKYQSAIEHIYA</sequence>
<name>A0A3N4MZ21_9BACT</name>
<dbReference type="RefSeq" id="WP_120517061.1">
    <property type="nucleotide sequence ID" value="NZ_QXZY01000008.1"/>
</dbReference>
<dbReference type="PANTHER" id="PTHR43272">
    <property type="entry name" value="LONG-CHAIN-FATTY-ACID--COA LIGASE"/>
    <property type="match status" value="1"/>
</dbReference>
<keyword evidence="5" id="KW-1185">Reference proteome</keyword>
<accession>A0A3N4MZ21</accession>
<dbReference type="AlphaFoldDB" id="A0A3N4MZ21"/>
<evidence type="ECO:0000256" key="1">
    <source>
        <dbReference type="ARBA" id="ARBA00022741"/>
    </source>
</evidence>
<dbReference type="PANTHER" id="PTHR43272:SF33">
    <property type="entry name" value="AMP-BINDING DOMAIN-CONTAINING PROTEIN-RELATED"/>
    <property type="match status" value="1"/>
</dbReference>
<evidence type="ECO:0000313" key="4">
    <source>
        <dbReference type="EMBL" id="RPD40623.1"/>
    </source>
</evidence>
<dbReference type="SUPFAM" id="SSF56801">
    <property type="entry name" value="Acetyl-CoA synthetase-like"/>
    <property type="match status" value="1"/>
</dbReference>
<dbReference type="CDD" id="cd05907">
    <property type="entry name" value="VL_LC_FACS_like"/>
    <property type="match status" value="1"/>
</dbReference>
<evidence type="ECO:0000256" key="2">
    <source>
        <dbReference type="ARBA" id="ARBA00022840"/>
    </source>
</evidence>
<dbReference type="GO" id="GO:0016020">
    <property type="term" value="C:membrane"/>
    <property type="evidence" value="ECO:0007669"/>
    <property type="project" value="TreeGrafter"/>
</dbReference>
<keyword evidence="2" id="KW-0067">ATP-binding</keyword>